<accession>U1N533</accession>
<keyword evidence="1" id="KW-0812">Transmembrane</keyword>
<keyword evidence="1" id="KW-1133">Transmembrane helix</keyword>
<sequence length="86" mass="10118">MLSFESAENTPLIVYLCLYIVNFVNIMSQFVNRPDRCLLYVDIRYIVPLNYIITVILTKVDLLESDLIHFRMKSCFNSSFQKFGAR</sequence>
<organism evidence="2 3">
    <name type="scientific">Haloquadratum walsbyi J07HQW1</name>
    <dbReference type="NCBI Taxonomy" id="1238424"/>
    <lineage>
        <taxon>Archaea</taxon>
        <taxon>Methanobacteriati</taxon>
        <taxon>Methanobacteriota</taxon>
        <taxon>Stenosarchaea group</taxon>
        <taxon>Halobacteria</taxon>
        <taxon>Halobacteriales</taxon>
        <taxon>Haloferacaceae</taxon>
        <taxon>Haloquadratum</taxon>
    </lineage>
</organism>
<evidence type="ECO:0000313" key="2">
    <source>
        <dbReference type="EMBL" id="ERG91513.1"/>
    </source>
</evidence>
<dbReference type="Proteomes" id="UP000030649">
    <property type="component" value="Unassembled WGS sequence"/>
</dbReference>
<dbReference type="EMBL" id="KE356560">
    <property type="protein sequence ID" value="ERG91513.1"/>
    <property type="molecule type" value="Genomic_DNA"/>
</dbReference>
<feature type="transmembrane region" description="Helical" evidence="1">
    <location>
        <begin position="12"/>
        <end position="31"/>
    </location>
</feature>
<dbReference type="HOGENOM" id="CLU_2490385_0_0_2"/>
<proteinExistence type="predicted"/>
<dbReference type="AlphaFoldDB" id="U1N533"/>
<name>U1N533_9EURY</name>
<evidence type="ECO:0000313" key="3">
    <source>
        <dbReference type="Proteomes" id="UP000030649"/>
    </source>
</evidence>
<evidence type="ECO:0000256" key="1">
    <source>
        <dbReference type="SAM" id="Phobius"/>
    </source>
</evidence>
<keyword evidence="1" id="KW-0472">Membrane</keyword>
<feature type="transmembrane region" description="Helical" evidence="1">
    <location>
        <begin position="43"/>
        <end position="63"/>
    </location>
</feature>
<protein>
    <submittedName>
        <fullName evidence="2">Uncharacterized protein</fullName>
    </submittedName>
</protein>
<reference evidence="2 3" key="1">
    <citation type="journal article" date="2013" name="PLoS ONE">
        <title>Assembly-driven community genomics of a hypersaline microbial ecosystem.</title>
        <authorList>
            <person name="Podell S."/>
            <person name="Ugalde J.A."/>
            <person name="Narasingarao P."/>
            <person name="Banfield J.F."/>
            <person name="Heidelberg K.B."/>
            <person name="Allen E.E."/>
        </authorList>
    </citation>
    <scope>NUCLEOTIDE SEQUENCE [LARGE SCALE GENOMIC DNA]</scope>
    <source>
        <strain evidence="3">J07HQW1</strain>
    </source>
</reference>
<gene>
    <name evidence="2" type="ORF">J07HQW1_01547</name>
</gene>